<dbReference type="Proteomes" id="UP001145742">
    <property type="component" value="Unassembled WGS sequence"/>
</dbReference>
<dbReference type="EMBL" id="WHWB01034345">
    <property type="protein sequence ID" value="KAJ7411239.1"/>
    <property type="molecule type" value="Genomic_DNA"/>
</dbReference>
<proteinExistence type="predicted"/>
<organism evidence="1 2">
    <name type="scientific">Willisornis vidua</name>
    <name type="common">Xingu scale-backed antbird</name>
    <dbReference type="NCBI Taxonomy" id="1566151"/>
    <lineage>
        <taxon>Eukaryota</taxon>
        <taxon>Metazoa</taxon>
        <taxon>Chordata</taxon>
        <taxon>Craniata</taxon>
        <taxon>Vertebrata</taxon>
        <taxon>Euteleostomi</taxon>
        <taxon>Archelosauria</taxon>
        <taxon>Archosauria</taxon>
        <taxon>Dinosauria</taxon>
        <taxon>Saurischia</taxon>
        <taxon>Theropoda</taxon>
        <taxon>Coelurosauria</taxon>
        <taxon>Aves</taxon>
        <taxon>Neognathae</taxon>
        <taxon>Neoaves</taxon>
        <taxon>Telluraves</taxon>
        <taxon>Australaves</taxon>
        <taxon>Passeriformes</taxon>
        <taxon>Thamnophilidae</taxon>
        <taxon>Willisornis</taxon>
    </lineage>
</organism>
<reference evidence="1" key="1">
    <citation type="submission" date="2019-10" db="EMBL/GenBank/DDBJ databases">
        <authorList>
            <person name="Soares A.E.R."/>
            <person name="Aleixo A."/>
            <person name="Schneider P."/>
            <person name="Miyaki C.Y."/>
            <person name="Schneider M.P."/>
            <person name="Mello C."/>
            <person name="Vasconcelos A.T.R."/>
        </authorList>
    </citation>
    <scope>NUCLEOTIDE SEQUENCE</scope>
    <source>
        <tissue evidence="1">Muscle</tissue>
    </source>
</reference>
<gene>
    <name evidence="1" type="ORF">WISP_103670</name>
</gene>
<keyword evidence="2" id="KW-1185">Reference proteome</keyword>
<accession>A0ABQ9CXP1</accession>
<sequence length="139" mass="15677">MHTLKFLSVLEQFWKEAATKLDQTNVKRTERALEEGLAGCPSHSSGAVFKLRFSPLVLTWDMPQVATVLEVKQDEDGHLTNRNRDKAEVFIAFFALVFNTDDGTRGSQCPELEDHDCENDKLPVNPETVGDVLLQLDPY</sequence>
<evidence type="ECO:0000313" key="1">
    <source>
        <dbReference type="EMBL" id="KAJ7411239.1"/>
    </source>
</evidence>
<protein>
    <submittedName>
        <fullName evidence="1">Uncharacterized protein</fullName>
    </submittedName>
</protein>
<comment type="caution">
    <text evidence="1">The sequence shown here is derived from an EMBL/GenBank/DDBJ whole genome shotgun (WGS) entry which is preliminary data.</text>
</comment>
<name>A0ABQ9CXP1_9PASS</name>
<evidence type="ECO:0000313" key="2">
    <source>
        <dbReference type="Proteomes" id="UP001145742"/>
    </source>
</evidence>